<feature type="transmembrane region" description="Helical" evidence="2">
    <location>
        <begin position="403"/>
        <end position="423"/>
    </location>
</feature>
<feature type="region of interest" description="Disordered" evidence="1">
    <location>
        <begin position="544"/>
        <end position="565"/>
    </location>
</feature>
<feature type="transmembrane region" description="Helical" evidence="2">
    <location>
        <begin position="257"/>
        <end position="273"/>
    </location>
</feature>
<feature type="transmembrane region" description="Helical" evidence="2">
    <location>
        <begin position="183"/>
        <end position="203"/>
    </location>
</feature>
<organism evidence="3 4">
    <name type="scientific">Gulosibacter bifidus</name>
    <dbReference type="NCBI Taxonomy" id="272239"/>
    <lineage>
        <taxon>Bacteria</taxon>
        <taxon>Bacillati</taxon>
        <taxon>Actinomycetota</taxon>
        <taxon>Actinomycetes</taxon>
        <taxon>Micrococcales</taxon>
        <taxon>Microbacteriaceae</taxon>
        <taxon>Gulosibacter</taxon>
    </lineage>
</organism>
<accession>A0ABW5RJF3</accession>
<keyword evidence="2" id="KW-1133">Transmembrane helix</keyword>
<comment type="caution">
    <text evidence="3">The sequence shown here is derived from an EMBL/GenBank/DDBJ whole genome shotgun (WGS) entry which is preliminary data.</text>
</comment>
<evidence type="ECO:0000313" key="4">
    <source>
        <dbReference type="Proteomes" id="UP001597453"/>
    </source>
</evidence>
<evidence type="ECO:0000256" key="1">
    <source>
        <dbReference type="SAM" id="MobiDB-lite"/>
    </source>
</evidence>
<feature type="transmembrane region" description="Helical" evidence="2">
    <location>
        <begin position="514"/>
        <end position="533"/>
    </location>
</feature>
<feature type="transmembrane region" description="Helical" evidence="2">
    <location>
        <begin position="210"/>
        <end position="227"/>
    </location>
</feature>
<dbReference type="InterPro" id="IPR018674">
    <property type="entry name" value="DUF2142_membrane"/>
</dbReference>
<dbReference type="RefSeq" id="WP_159421462.1">
    <property type="nucleotide sequence ID" value="NZ_JBHUNF010000002.1"/>
</dbReference>
<feature type="transmembrane region" description="Helical" evidence="2">
    <location>
        <begin position="435"/>
        <end position="452"/>
    </location>
</feature>
<protein>
    <submittedName>
        <fullName evidence="3">DUF2142 domain-containing protein</fullName>
    </submittedName>
</protein>
<evidence type="ECO:0000256" key="2">
    <source>
        <dbReference type="SAM" id="Phobius"/>
    </source>
</evidence>
<keyword evidence="4" id="KW-1185">Reference proteome</keyword>
<dbReference type="Pfam" id="PF09913">
    <property type="entry name" value="DUF2142"/>
    <property type="match status" value="1"/>
</dbReference>
<dbReference type="Proteomes" id="UP001597453">
    <property type="component" value="Unassembled WGS sequence"/>
</dbReference>
<evidence type="ECO:0000313" key="3">
    <source>
        <dbReference type="EMBL" id="MFD2674564.1"/>
    </source>
</evidence>
<keyword evidence="2" id="KW-0812">Transmembrane</keyword>
<feature type="transmembrane region" description="Helical" evidence="2">
    <location>
        <begin position="377"/>
        <end position="396"/>
    </location>
</feature>
<sequence>MNTTTLTPQSLGRVGELIRSVEGRPHGSLRATLGTISATFIAMMLLCTLWSLSSPYGSGPDEPAHVVKAAGVARDQGYGVPNDAVPPENQHPGIPAPDGSTYVPDNIRFFKVPTEYAAIYEFRNCFAFEPNQPPNCPFAQPYDFDSDTFVQSSASLYNDTFYRLIGWPSLINTDFGGFYGMRLVNAALTSACFALAFGALSLLRRPTTPIAALALVATPSALFLGGTVNPNGLEIATTAAFVSALGVAILRDSRGRELTFLMSVVALMGALQPQIRSLGFVWLGLAVLSMLMFTGSKRFFAVIFRPQSLFAVAATTIGIGLALWQILSTSVLTATVPLYGHGFTTLEGIRLMLDNIGDQMQSMVTLFGWMDTPGPSYLMYTYVTFAFALILLALIVSGRRTVFAVLFALASYIFVPAVIQGLSMKTSGFIWQGRYSMAIFAVLLLLSGFALADKWPQIPARVSTRILLIFTTGLGCIHLASLYTALHRYAVGELGNHRVFMSDPLWLPPFPAKTWMWIAAFVIGSLFYGLVLLRELRGQTASSERCLREPTPAARPETSTDQIAD</sequence>
<feature type="transmembrane region" description="Helical" evidence="2">
    <location>
        <begin position="29"/>
        <end position="52"/>
    </location>
</feature>
<feature type="region of interest" description="Disordered" evidence="1">
    <location>
        <begin position="77"/>
        <end position="98"/>
    </location>
</feature>
<feature type="transmembrane region" description="Helical" evidence="2">
    <location>
        <begin position="233"/>
        <end position="250"/>
    </location>
</feature>
<reference evidence="4" key="1">
    <citation type="journal article" date="2019" name="Int. J. Syst. Evol. Microbiol.">
        <title>The Global Catalogue of Microorganisms (GCM) 10K type strain sequencing project: providing services to taxonomists for standard genome sequencing and annotation.</title>
        <authorList>
            <consortium name="The Broad Institute Genomics Platform"/>
            <consortium name="The Broad Institute Genome Sequencing Center for Infectious Disease"/>
            <person name="Wu L."/>
            <person name="Ma J."/>
        </authorList>
    </citation>
    <scope>NUCLEOTIDE SEQUENCE [LARGE SCALE GENOMIC DNA]</scope>
    <source>
        <strain evidence="4">TISTR 1511</strain>
    </source>
</reference>
<feature type="transmembrane region" description="Helical" evidence="2">
    <location>
        <begin position="308"/>
        <end position="327"/>
    </location>
</feature>
<keyword evidence="2" id="KW-0472">Membrane</keyword>
<name>A0ABW5RJF3_9MICO</name>
<feature type="transmembrane region" description="Helical" evidence="2">
    <location>
        <begin position="464"/>
        <end position="486"/>
    </location>
</feature>
<feature type="transmembrane region" description="Helical" evidence="2">
    <location>
        <begin position="279"/>
        <end position="296"/>
    </location>
</feature>
<proteinExistence type="predicted"/>
<dbReference type="EMBL" id="JBHUNF010000002">
    <property type="protein sequence ID" value="MFD2674564.1"/>
    <property type="molecule type" value="Genomic_DNA"/>
</dbReference>
<gene>
    <name evidence="3" type="ORF">ACFSUQ_04525</name>
</gene>